<dbReference type="SUPFAM" id="SSF57938">
    <property type="entry name" value="DnaJ/Hsp40 cysteine-rich domain"/>
    <property type="match status" value="1"/>
</dbReference>
<dbReference type="SUPFAM" id="SSF49493">
    <property type="entry name" value="HSP40/DnaJ peptide-binding domain"/>
    <property type="match status" value="2"/>
</dbReference>
<dbReference type="PANTHER" id="PTHR43096">
    <property type="entry name" value="DNAJ HOMOLOG 1, MITOCHONDRIAL-RELATED"/>
    <property type="match status" value="1"/>
</dbReference>
<evidence type="ECO:0000313" key="14">
    <source>
        <dbReference type="EMBL" id="QIN78805.1"/>
    </source>
</evidence>
<dbReference type="PANTHER" id="PTHR43096:SF48">
    <property type="entry name" value="CHAPERONE PROTEIN DNAJ"/>
    <property type="match status" value="1"/>
</dbReference>
<feature type="binding site" evidence="9">
    <location>
        <position position="189"/>
    </location>
    <ligand>
        <name>Zn(2+)</name>
        <dbReference type="ChEBI" id="CHEBI:29105"/>
        <label>2</label>
    </ligand>
</feature>
<evidence type="ECO:0000259" key="13">
    <source>
        <dbReference type="PROSITE" id="PS51188"/>
    </source>
</evidence>
<feature type="zinc finger region" description="CR-type" evidence="10">
    <location>
        <begin position="133"/>
        <end position="212"/>
    </location>
</feature>
<dbReference type="Gene3D" id="2.60.260.20">
    <property type="entry name" value="Urease metallochaperone UreE, N-terminal domain"/>
    <property type="match status" value="2"/>
</dbReference>
<dbReference type="AlphaFoldDB" id="A0A6G8PX91"/>
<feature type="binding site" evidence="9">
    <location>
        <position position="203"/>
    </location>
    <ligand>
        <name>Zn(2+)</name>
        <dbReference type="ChEBI" id="CHEBI:29105"/>
        <label>1</label>
    </ligand>
</feature>
<evidence type="ECO:0000313" key="15">
    <source>
        <dbReference type="Proteomes" id="UP000502706"/>
    </source>
</evidence>
<dbReference type="EMBL" id="CP045121">
    <property type="protein sequence ID" value="QIN78805.1"/>
    <property type="molecule type" value="Genomic_DNA"/>
</dbReference>
<evidence type="ECO:0000256" key="8">
    <source>
        <dbReference type="ARBA" id="ARBA00023186"/>
    </source>
</evidence>
<dbReference type="InterPro" id="IPR001305">
    <property type="entry name" value="HSP_DnaJ_Cys-rich_dom"/>
</dbReference>
<dbReference type="KEGG" id="rmar:GBA65_10050"/>
<evidence type="ECO:0000256" key="3">
    <source>
        <dbReference type="ARBA" id="ARBA00022723"/>
    </source>
</evidence>
<feature type="binding site" evidence="9">
    <location>
        <position position="163"/>
    </location>
    <ligand>
        <name>Zn(2+)</name>
        <dbReference type="ChEBI" id="CHEBI:29105"/>
        <label>2</label>
    </ligand>
</feature>
<feature type="binding site" evidence="9">
    <location>
        <position position="149"/>
    </location>
    <ligand>
        <name>Zn(2+)</name>
        <dbReference type="ChEBI" id="CHEBI:29105"/>
        <label>1</label>
    </ligand>
</feature>
<dbReference type="FunFam" id="2.60.260.20:FF:000005">
    <property type="entry name" value="Chaperone protein dnaJ 1, mitochondrial"/>
    <property type="match status" value="1"/>
</dbReference>
<dbReference type="NCBIfam" id="NF008035">
    <property type="entry name" value="PRK10767.1"/>
    <property type="match status" value="1"/>
</dbReference>
<keyword evidence="15" id="KW-1185">Reference proteome</keyword>
<feature type="repeat" description="CXXCXGXG motif" evidence="9">
    <location>
        <begin position="160"/>
        <end position="167"/>
    </location>
</feature>
<proteinExistence type="inferred from homology"/>
<evidence type="ECO:0000256" key="1">
    <source>
        <dbReference type="ARBA" id="ARBA00022490"/>
    </source>
</evidence>
<dbReference type="PROSITE" id="PS50076">
    <property type="entry name" value="DNAJ_2"/>
    <property type="match status" value="1"/>
</dbReference>
<dbReference type="Pfam" id="PF00684">
    <property type="entry name" value="DnaJ_CXXCXGXG"/>
    <property type="match status" value="1"/>
</dbReference>
<evidence type="ECO:0000259" key="12">
    <source>
        <dbReference type="PROSITE" id="PS50076"/>
    </source>
</evidence>
<comment type="cofactor">
    <cofactor evidence="9">
        <name>Zn(2+)</name>
        <dbReference type="ChEBI" id="CHEBI:29105"/>
    </cofactor>
    <text evidence="9">Binds 2 Zn(2+) ions per monomer.</text>
</comment>
<dbReference type="InterPro" id="IPR012724">
    <property type="entry name" value="DnaJ"/>
</dbReference>
<dbReference type="Gene3D" id="1.10.287.110">
    <property type="entry name" value="DnaJ domain"/>
    <property type="match status" value="1"/>
</dbReference>
<gene>
    <name evidence="9 14" type="primary">dnaJ</name>
    <name evidence="14" type="ORF">GBA65_10050</name>
</gene>
<evidence type="ECO:0000256" key="11">
    <source>
        <dbReference type="SAM" id="MobiDB-lite"/>
    </source>
</evidence>
<comment type="similarity">
    <text evidence="9">Belongs to the DnaJ family.</text>
</comment>
<dbReference type="SUPFAM" id="SSF46565">
    <property type="entry name" value="Chaperone J-domain"/>
    <property type="match status" value="1"/>
</dbReference>
<dbReference type="GO" id="GO:0042026">
    <property type="term" value="P:protein refolding"/>
    <property type="evidence" value="ECO:0007669"/>
    <property type="project" value="TreeGrafter"/>
</dbReference>
<feature type="domain" description="CR-type" evidence="13">
    <location>
        <begin position="133"/>
        <end position="212"/>
    </location>
</feature>
<organism evidence="14 15">
    <name type="scientific">Rubrobacter marinus</name>
    <dbReference type="NCBI Taxonomy" id="2653852"/>
    <lineage>
        <taxon>Bacteria</taxon>
        <taxon>Bacillati</taxon>
        <taxon>Actinomycetota</taxon>
        <taxon>Rubrobacteria</taxon>
        <taxon>Rubrobacterales</taxon>
        <taxon>Rubrobacteraceae</taxon>
        <taxon>Rubrobacter</taxon>
    </lineage>
</organism>
<keyword evidence="7 9" id="KW-0346">Stress response</keyword>
<accession>A0A6G8PX91</accession>
<keyword evidence="2 9" id="KW-0235">DNA replication</keyword>
<dbReference type="InterPro" id="IPR036869">
    <property type="entry name" value="J_dom_sf"/>
</dbReference>
<dbReference type="PRINTS" id="PR00625">
    <property type="entry name" value="JDOMAIN"/>
</dbReference>
<dbReference type="GO" id="GO:0008270">
    <property type="term" value="F:zinc ion binding"/>
    <property type="evidence" value="ECO:0007669"/>
    <property type="project" value="UniProtKB-UniRule"/>
</dbReference>
<keyword evidence="6 9" id="KW-0862">Zinc</keyword>
<evidence type="ECO:0000256" key="10">
    <source>
        <dbReference type="PROSITE-ProRule" id="PRU00546"/>
    </source>
</evidence>
<feature type="region of interest" description="Disordered" evidence="11">
    <location>
        <begin position="224"/>
        <end position="244"/>
    </location>
</feature>
<comment type="function">
    <text evidence="9">Participates actively in the response to hyperosmotic and heat shock by preventing the aggregation of stress-denatured proteins and by disaggregating proteins, also in an autonomous, DnaK-independent fashion. Unfolded proteins bind initially to DnaJ; upon interaction with the DnaJ-bound protein, DnaK hydrolyzes its bound ATP, resulting in the formation of a stable complex. GrpE releases ADP from DnaK; ATP binding to DnaK triggers the release of the substrate protein, thus completing the reaction cycle. Several rounds of ATP-dependent interactions between DnaJ, DnaK and GrpE are required for fully efficient folding. Also involved, together with DnaK and GrpE, in the DNA replication of plasmids through activation of initiation proteins.</text>
</comment>
<dbReference type="Gene3D" id="2.10.230.10">
    <property type="entry name" value="Heat shock protein DnaJ, cysteine-rich domain"/>
    <property type="match status" value="1"/>
</dbReference>
<comment type="domain">
    <text evidence="9">The J domain is necessary and sufficient to stimulate DnaK ATPase activity. Zinc center 1 plays an important role in the autonomous, DnaK-independent chaperone activity of DnaJ. Zinc center 2 is essential for interaction with DnaK and for DnaJ activity.</text>
</comment>
<evidence type="ECO:0000256" key="4">
    <source>
        <dbReference type="ARBA" id="ARBA00022737"/>
    </source>
</evidence>
<protein>
    <recommendedName>
        <fullName evidence="9">Chaperone protein DnaJ</fullName>
    </recommendedName>
</protein>
<keyword evidence="1 9" id="KW-0963">Cytoplasm</keyword>
<evidence type="ECO:0000256" key="2">
    <source>
        <dbReference type="ARBA" id="ARBA00022705"/>
    </source>
</evidence>
<evidence type="ECO:0000256" key="7">
    <source>
        <dbReference type="ARBA" id="ARBA00023016"/>
    </source>
</evidence>
<dbReference type="GO" id="GO:0005737">
    <property type="term" value="C:cytoplasm"/>
    <property type="evidence" value="ECO:0007669"/>
    <property type="project" value="UniProtKB-SubCell"/>
</dbReference>
<evidence type="ECO:0000256" key="5">
    <source>
        <dbReference type="ARBA" id="ARBA00022771"/>
    </source>
</evidence>
<dbReference type="GO" id="GO:0006260">
    <property type="term" value="P:DNA replication"/>
    <property type="evidence" value="ECO:0007669"/>
    <property type="project" value="UniProtKB-KW"/>
</dbReference>
<dbReference type="HAMAP" id="MF_01152">
    <property type="entry name" value="DnaJ"/>
    <property type="match status" value="1"/>
</dbReference>
<dbReference type="PROSITE" id="PS00636">
    <property type="entry name" value="DNAJ_1"/>
    <property type="match status" value="1"/>
</dbReference>
<evidence type="ECO:0000256" key="6">
    <source>
        <dbReference type="ARBA" id="ARBA00022833"/>
    </source>
</evidence>
<dbReference type="NCBIfam" id="TIGR02349">
    <property type="entry name" value="DnaJ_bact"/>
    <property type="match status" value="1"/>
</dbReference>
<dbReference type="InterPro" id="IPR018253">
    <property type="entry name" value="DnaJ_domain_CS"/>
</dbReference>
<dbReference type="Proteomes" id="UP000502706">
    <property type="component" value="Chromosome"/>
</dbReference>
<keyword evidence="4 9" id="KW-0677">Repeat</keyword>
<feature type="repeat" description="CXXCXGXG motif" evidence="9">
    <location>
        <begin position="200"/>
        <end position="207"/>
    </location>
</feature>
<feature type="binding site" evidence="9">
    <location>
        <position position="186"/>
    </location>
    <ligand>
        <name>Zn(2+)</name>
        <dbReference type="ChEBI" id="CHEBI:29105"/>
        <label>2</label>
    </ligand>
</feature>
<evidence type="ECO:0000256" key="9">
    <source>
        <dbReference type="HAMAP-Rule" id="MF_01152"/>
    </source>
</evidence>
<keyword evidence="5 9" id="KW-0863">Zinc-finger</keyword>
<dbReference type="InterPro" id="IPR001623">
    <property type="entry name" value="DnaJ_domain"/>
</dbReference>
<keyword evidence="8 9" id="KW-0143">Chaperone</keyword>
<dbReference type="GO" id="GO:0005524">
    <property type="term" value="F:ATP binding"/>
    <property type="evidence" value="ECO:0007669"/>
    <property type="project" value="InterPro"/>
</dbReference>
<dbReference type="Pfam" id="PF01556">
    <property type="entry name" value="DnaJ_C"/>
    <property type="match status" value="1"/>
</dbReference>
<reference evidence="14 15" key="1">
    <citation type="submission" date="2019-10" db="EMBL/GenBank/DDBJ databases">
        <title>Rubrobacter sp nov SCSIO 52915 isolated from a deep-sea sediment in the South China Sea.</title>
        <authorList>
            <person name="Chen R.W."/>
        </authorList>
    </citation>
    <scope>NUCLEOTIDE SEQUENCE [LARGE SCALE GENOMIC DNA]</scope>
    <source>
        <strain evidence="14 15">SCSIO 52915</strain>
    </source>
</reference>
<feature type="domain" description="J" evidence="12">
    <location>
        <begin position="5"/>
        <end position="70"/>
    </location>
</feature>
<comment type="subcellular location">
    <subcellularLocation>
        <location evidence="9">Cytoplasm</location>
    </subcellularLocation>
</comment>
<dbReference type="GO" id="GO:0009408">
    <property type="term" value="P:response to heat"/>
    <property type="evidence" value="ECO:0007669"/>
    <property type="project" value="InterPro"/>
</dbReference>
<dbReference type="InterPro" id="IPR036410">
    <property type="entry name" value="HSP_DnaJ_Cys-rich_dom_sf"/>
</dbReference>
<feature type="repeat" description="CXXCXGXG motif" evidence="9">
    <location>
        <begin position="146"/>
        <end position="153"/>
    </location>
</feature>
<dbReference type="CDD" id="cd10747">
    <property type="entry name" value="DnaJ_C"/>
    <property type="match status" value="1"/>
</dbReference>
<feature type="binding site" evidence="9">
    <location>
        <position position="200"/>
    </location>
    <ligand>
        <name>Zn(2+)</name>
        <dbReference type="ChEBI" id="CHEBI:29105"/>
        <label>1</label>
    </ligand>
</feature>
<dbReference type="Pfam" id="PF00226">
    <property type="entry name" value="DnaJ"/>
    <property type="match status" value="1"/>
</dbReference>
<dbReference type="SMART" id="SM00271">
    <property type="entry name" value="DnaJ"/>
    <property type="match status" value="1"/>
</dbReference>
<feature type="binding site" evidence="9">
    <location>
        <position position="160"/>
    </location>
    <ligand>
        <name>Zn(2+)</name>
        <dbReference type="ChEBI" id="CHEBI:29105"/>
        <label>2</label>
    </ligand>
</feature>
<dbReference type="RefSeq" id="WP_166396477.1">
    <property type="nucleotide sequence ID" value="NZ_CP045121.1"/>
</dbReference>
<feature type="repeat" description="CXXCXGXG motif" evidence="9">
    <location>
        <begin position="186"/>
        <end position="193"/>
    </location>
</feature>
<sequence>MAKRDYYEILGLQREASETEIKKSYRRLAREHHPDANPDDAGAEERFKELTEAYEVLSNPESRRAYDTYGHQVPRGAGGAGPGGDPFGGFQDIFDAFFGDRFGGSFFGGARAPARGEDVEAEVEVSLREAAFGTEREVNVQVVKNCEVCDGVGGTKSRQCETCGGVGAVRTVRESMLGQMVSTGACPTCSGRGRIIEESCENCYGSGRVSEVVTRRVSVPGGIEGGMRIRHSGQGHKGERGAPAGDLYVRVRVQEDPELMRDGDDLVHRMRVNFVDASLGTEAEVPTLDGRKSVKVEPGTQPGETLTLRGEGMPRLRRRGRGDLKVVVDVMVPTRLNHEQRDLLRRFDEISGAETYNGGGDSFFDRLRAVFR</sequence>
<dbReference type="CDD" id="cd06257">
    <property type="entry name" value="DnaJ"/>
    <property type="match status" value="1"/>
</dbReference>
<keyword evidence="3 9" id="KW-0479">Metal-binding</keyword>
<comment type="subunit">
    <text evidence="9">Homodimer.</text>
</comment>
<dbReference type="GO" id="GO:0051082">
    <property type="term" value="F:unfolded protein binding"/>
    <property type="evidence" value="ECO:0007669"/>
    <property type="project" value="UniProtKB-UniRule"/>
</dbReference>
<dbReference type="InterPro" id="IPR008971">
    <property type="entry name" value="HSP40/DnaJ_pept-bd"/>
</dbReference>
<feature type="binding site" evidence="9">
    <location>
        <position position="146"/>
    </location>
    <ligand>
        <name>Zn(2+)</name>
        <dbReference type="ChEBI" id="CHEBI:29105"/>
        <label>1</label>
    </ligand>
</feature>
<name>A0A6G8PX91_9ACTN</name>
<dbReference type="InterPro" id="IPR002939">
    <property type="entry name" value="DnaJ_C"/>
</dbReference>
<dbReference type="GO" id="GO:0031072">
    <property type="term" value="F:heat shock protein binding"/>
    <property type="evidence" value="ECO:0007669"/>
    <property type="project" value="InterPro"/>
</dbReference>
<dbReference type="PROSITE" id="PS51188">
    <property type="entry name" value="ZF_CR"/>
    <property type="match status" value="1"/>
</dbReference>